<evidence type="ECO:0000313" key="3">
    <source>
        <dbReference type="Proteomes" id="UP000251714"/>
    </source>
</evidence>
<evidence type="ECO:0000256" key="1">
    <source>
        <dbReference type="SAM" id="MobiDB-lite"/>
    </source>
</evidence>
<accession>A0A365N9I5</accession>
<name>A0A365N9I5_GIBIN</name>
<reference evidence="2 3" key="1">
    <citation type="submission" date="2017-12" db="EMBL/GenBank/DDBJ databases">
        <title>Genome sequence of the mycotoxigenic crop pathogen Fusarium proliferatum, strain ITEM 2341 from Date Palm.</title>
        <authorList>
            <person name="Almiman B.F."/>
            <person name="Shittu T.A."/>
            <person name="Muthumeenakshi S."/>
            <person name="Baroncelli R."/>
            <person name="Sreenivasaprasada S."/>
        </authorList>
    </citation>
    <scope>NUCLEOTIDE SEQUENCE [LARGE SCALE GENOMIC DNA]</scope>
    <source>
        <strain evidence="2 3">ITEM 2341</strain>
    </source>
</reference>
<proteinExistence type="predicted"/>
<organism evidence="2 3">
    <name type="scientific">Gibberella intermedia</name>
    <name type="common">Bulb rot disease fungus</name>
    <name type="synonym">Fusarium proliferatum</name>
    <dbReference type="NCBI Taxonomy" id="948311"/>
    <lineage>
        <taxon>Eukaryota</taxon>
        <taxon>Fungi</taxon>
        <taxon>Dikarya</taxon>
        <taxon>Ascomycota</taxon>
        <taxon>Pezizomycotina</taxon>
        <taxon>Sordariomycetes</taxon>
        <taxon>Hypocreomycetidae</taxon>
        <taxon>Hypocreales</taxon>
        <taxon>Nectriaceae</taxon>
        <taxon>Fusarium</taxon>
        <taxon>Fusarium fujikuroi species complex</taxon>
    </lineage>
</organism>
<dbReference type="EMBL" id="PKMI01000017">
    <property type="protein sequence ID" value="RBA17461.1"/>
    <property type="molecule type" value="Genomic_DNA"/>
</dbReference>
<feature type="region of interest" description="Disordered" evidence="1">
    <location>
        <begin position="370"/>
        <end position="397"/>
    </location>
</feature>
<evidence type="ECO:0000313" key="2">
    <source>
        <dbReference type="EMBL" id="RBA17461.1"/>
    </source>
</evidence>
<gene>
    <name evidence="2" type="ORF">FPRO05_02185</name>
</gene>
<feature type="compositionally biased region" description="Basic and acidic residues" evidence="1">
    <location>
        <begin position="370"/>
        <end position="379"/>
    </location>
</feature>
<dbReference type="Proteomes" id="UP000251714">
    <property type="component" value="Unassembled WGS sequence"/>
</dbReference>
<protein>
    <recommendedName>
        <fullName evidence="4">F-box domain-containing protein</fullName>
    </recommendedName>
</protein>
<dbReference type="AlphaFoldDB" id="A0A365N9I5"/>
<feature type="compositionally biased region" description="Polar residues" evidence="1">
    <location>
        <begin position="139"/>
        <end position="148"/>
    </location>
</feature>
<feature type="compositionally biased region" description="Acidic residues" evidence="1">
    <location>
        <begin position="380"/>
        <end position="397"/>
    </location>
</feature>
<evidence type="ECO:0008006" key="4">
    <source>
        <dbReference type="Google" id="ProtNLM"/>
    </source>
</evidence>
<feature type="region of interest" description="Disordered" evidence="1">
    <location>
        <begin position="139"/>
        <end position="159"/>
    </location>
</feature>
<comment type="caution">
    <text evidence="2">The sequence shown here is derived from an EMBL/GenBank/DDBJ whole genome shotgun (WGS) entry which is preliminary data.</text>
</comment>
<sequence>MWEDVAQSTNQNGSLWCNIPPRIALHTRYTHHRSNLSQLIVYCLTFAMSLLRLPPETLRQIFDQLDSSFFQEDLGRLTIWKKWFDFALPACLKCITLSHGALRNLAISAATKKPSSLENSLETLSLDLKGYQQGISTNSSEQFAQGSTPQPPRNKDGWETPAKAWEKGLNDDLAQLAIIVQQSPRLRTLRVRAWSSPSAYRFPLEGYLSLPTMRALLSVENLSVLVLDLSGTSLDPTGQQVDEHNCPFIGDLLRTLQTLHLRMRSICPDVLKTQGFDKKLRLSTVVINLSLDTHQSDITSAAHSVPCGSLFGGLIQLRDDIQKQAEVLVTRMESPKTMRILTHTLPQFDTLSLDVLTGKIMKLEDDAAWDEDGKTVREDSEPESEISDEEFDGFFDD</sequence>